<protein>
    <submittedName>
        <fullName evidence="2">Uncharacterized protein</fullName>
    </submittedName>
</protein>
<feature type="region of interest" description="Disordered" evidence="1">
    <location>
        <begin position="1"/>
        <end position="23"/>
    </location>
</feature>
<reference evidence="2 3" key="1">
    <citation type="journal article" date="2012" name="BMC Genomics">
        <title>Complete genome sequence of Saccharothrix espanaensis DSM 44229T and comparison to the other completely sequenced Pseudonocardiaceae.</title>
        <authorList>
            <person name="Strobel T."/>
            <person name="Al-Dilaimi A."/>
            <person name="Blom J."/>
            <person name="Gessner A."/>
            <person name="Kalinowski J."/>
            <person name="Luzhetska M."/>
            <person name="Puhler A."/>
            <person name="Szczepanowski R."/>
            <person name="Bechthold A."/>
            <person name="Ruckert C."/>
        </authorList>
    </citation>
    <scope>NUCLEOTIDE SEQUENCE [LARGE SCALE GENOMIC DNA]</scope>
    <source>
        <strain evidence="3">ATCC 51144 / DSM 44229 / JCM 9112 / NBRC 15066 / NRRL 15764</strain>
    </source>
</reference>
<proteinExistence type="predicted"/>
<dbReference type="HOGENOM" id="CLU_1685326_0_0_11"/>
<accession>K0JXX9</accession>
<organism evidence="2 3">
    <name type="scientific">Saccharothrix espanaensis (strain ATCC 51144 / DSM 44229 / JCM 9112 / NBRC 15066 / NRRL 15764)</name>
    <dbReference type="NCBI Taxonomy" id="1179773"/>
    <lineage>
        <taxon>Bacteria</taxon>
        <taxon>Bacillati</taxon>
        <taxon>Actinomycetota</taxon>
        <taxon>Actinomycetes</taxon>
        <taxon>Pseudonocardiales</taxon>
        <taxon>Pseudonocardiaceae</taxon>
        <taxon>Saccharothrix</taxon>
    </lineage>
</organism>
<name>K0JXX9_SACES</name>
<feature type="compositionally biased region" description="Polar residues" evidence="1">
    <location>
        <begin position="1"/>
        <end position="14"/>
    </location>
</feature>
<evidence type="ECO:0000313" key="3">
    <source>
        <dbReference type="Proteomes" id="UP000006281"/>
    </source>
</evidence>
<sequence>MMTRDTSAVRSGSTAMRPRGPSADARTTFARMAAFTIVENVANYDAIDSSACSSCNFGSANGITASHGWTQMFRRIRAFAHSPSSAARSDGTSLYSLWCRREACFWLVNLWTLRLARVLGELQDRAEALRENRLCFRTGGKATRRLILPRRGMLGG</sequence>
<dbReference type="KEGG" id="sesp:BN6_28630"/>
<dbReference type="EMBL" id="HE804045">
    <property type="protein sequence ID" value="CCH30172.1"/>
    <property type="molecule type" value="Genomic_DNA"/>
</dbReference>
<dbReference type="Proteomes" id="UP000006281">
    <property type="component" value="Chromosome"/>
</dbReference>
<dbReference type="AlphaFoldDB" id="K0JXX9"/>
<dbReference type="STRING" id="1179773.BN6_28630"/>
<evidence type="ECO:0000313" key="2">
    <source>
        <dbReference type="EMBL" id="CCH30172.1"/>
    </source>
</evidence>
<gene>
    <name evidence="2" type="ordered locus">BN6_28630</name>
</gene>
<evidence type="ECO:0000256" key="1">
    <source>
        <dbReference type="SAM" id="MobiDB-lite"/>
    </source>
</evidence>
<keyword evidence="3" id="KW-1185">Reference proteome</keyword>